<proteinExistence type="predicted"/>
<dbReference type="Proteomes" id="UP000178276">
    <property type="component" value="Unassembled WGS sequence"/>
</dbReference>
<dbReference type="Pfam" id="PF01928">
    <property type="entry name" value="CYTH"/>
    <property type="match status" value="1"/>
</dbReference>
<reference evidence="2 3" key="1">
    <citation type="journal article" date="2016" name="Nat. Commun.">
        <title>Thousands of microbial genomes shed light on interconnected biogeochemical processes in an aquifer system.</title>
        <authorList>
            <person name="Anantharaman K."/>
            <person name="Brown C.T."/>
            <person name="Hug L.A."/>
            <person name="Sharon I."/>
            <person name="Castelle C.J."/>
            <person name="Probst A.J."/>
            <person name="Thomas B.C."/>
            <person name="Singh A."/>
            <person name="Wilkins M.J."/>
            <person name="Karaoz U."/>
            <person name="Brodie E.L."/>
            <person name="Williams K.H."/>
            <person name="Hubbard S.S."/>
            <person name="Banfield J.F."/>
        </authorList>
    </citation>
    <scope>NUCLEOTIDE SEQUENCE [LARGE SCALE GENOMIC DNA]</scope>
</reference>
<dbReference type="InterPro" id="IPR023577">
    <property type="entry name" value="CYTH_domain"/>
</dbReference>
<comment type="caution">
    <text evidence="2">The sequence shown here is derived from an EMBL/GenBank/DDBJ whole genome shotgun (WGS) entry which is preliminary data.</text>
</comment>
<dbReference type="GO" id="GO:0000287">
    <property type="term" value="F:magnesium ion binding"/>
    <property type="evidence" value="ECO:0007669"/>
    <property type="project" value="TreeGrafter"/>
</dbReference>
<dbReference type="GO" id="GO:0050333">
    <property type="term" value="F:thiamine triphosphate phosphatase activity"/>
    <property type="evidence" value="ECO:0007669"/>
    <property type="project" value="InterPro"/>
</dbReference>
<sequence length="184" mass="21231">MIEVEKNFDLKPGDKERLIQGAKLIVKTTFTDIYYDAEDFRLTIKDYWLRQREGRWELKMPFGDTLQKKETDQYHELEDGGEIKKAIGSDWDSLKPFAKIVTSRESWQSGEFHLDFDKVDFGFETFEVEIMVRDEKDVTSAEAKIIAFAQEHGIASAPGAGKVIVYIQRNNPAHYQALFKTGVV</sequence>
<dbReference type="AlphaFoldDB" id="A0A1F5WDE5"/>
<evidence type="ECO:0000313" key="2">
    <source>
        <dbReference type="EMBL" id="OGF73645.1"/>
    </source>
</evidence>
<dbReference type="SMART" id="SM01118">
    <property type="entry name" value="CYTH"/>
    <property type="match status" value="1"/>
</dbReference>
<gene>
    <name evidence="2" type="ORF">A2W57_03015</name>
</gene>
<accession>A0A1F5WDE5</accession>
<dbReference type="PANTHER" id="PTHR14586">
    <property type="entry name" value="THIAMINE-TRIPHOSPHATASE"/>
    <property type="match status" value="1"/>
</dbReference>
<dbReference type="PANTHER" id="PTHR14586:SF1">
    <property type="entry name" value="THIAMINE-TRIPHOSPHATASE"/>
    <property type="match status" value="1"/>
</dbReference>
<organism evidence="2 3">
    <name type="scientific">Candidatus Giovannonibacteria bacterium RIFCSPHIGHO2_02_43_16</name>
    <dbReference type="NCBI Taxonomy" id="1798331"/>
    <lineage>
        <taxon>Bacteria</taxon>
        <taxon>Candidatus Giovannoniibacteriota</taxon>
    </lineage>
</organism>
<dbReference type="EMBL" id="MFHJ01000031">
    <property type="protein sequence ID" value="OGF73645.1"/>
    <property type="molecule type" value="Genomic_DNA"/>
</dbReference>
<feature type="domain" description="CYTH" evidence="1">
    <location>
        <begin position="1"/>
        <end position="170"/>
    </location>
</feature>
<evidence type="ECO:0000313" key="3">
    <source>
        <dbReference type="Proteomes" id="UP000178276"/>
    </source>
</evidence>
<dbReference type="GO" id="GO:0042357">
    <property type="term" value="P:thiamine diphosphate metabolic process"/>
    <property type="evidence" value="ECO:0007669"/>
    <property type="project" value="TreeGrafter"/>
</dbReference>
<protein>
    <recommendedName>
        <fullName evidence="1">CYTH domain-containing protein</fullName>
    </recommendedName>
</protein>
<evidence type="ECO:0000259" key="1">
    <source>
        <dbReference type="SMART" id="SM01118"/>
    </source>
</evidence>
<dbReference type="SUPFAM" id="SSF55154">
    <property type="entry name" value="CYTH-like phosphatases"/>
    <property type="match status" value="1"/>
</dbReference>
<name>A0A1F5WDE5_9BACT</name>
<dbReference type="Gene3D" id="2.40.320.10">
    <property type="entry name" value="Hypothetical Protein Pfu-838710-001"/>
    <property type="match status" value="1"/>
</dbReference>
<dbReference type="InterPro" id="IPR033469">
    <property type="entry name" value="CYTH-like_dom_sf"/>
</dbReference>
<dbReference type="STRING" id="1798331.A2W57_03015"/>
<dbReference type="InterPro" id="IPR039582">
    <property type="entry name" value="THTPA"/>
</dbReference>